<keyword evidence="2 6" id="KW-0813">Transport</keyword>
<gene>
    <name evidence="8" type="ORF">SAMN04489712_102115</name>
</gene>
<dbReference type="GO" id="GO:0055085">
    <property type="term" value="P:transmembrane transport"/>
    <property type="evidence" value="ECO:0007669"/>
    <property type="project" value="InterPro"/>
</dbReference>
<evidence type="ECO:0000256" key="4">
    <source>
        <dbReference type="ARBA" id="ARBA00022989"/>
    </source>
</evidence>
<dbReference type="SUPFAM" id="SSF161098">
    <property type="entry name" value="MetI-like"/>
    <property type="match status" value="1"/>
</dbReference>
<evidence type="ECO:0000313" key="9">
    <source>
        <dbReference type="Proteomes" id="UP000236723"/>
    </source>
</evidence>
<protein>
    <submittedName>
        <fullName evidence="8">Osmoprotectant transport system permease protein</fullName>
    </submittedName>
</protein>
<reference evidence="9" key="1">
    <citation type="submission" date="2016-10" db="EMBL/GenBank/DDBJ databases">
        <authorList>
            <person name="Varghese N."/>
            <person name="Submissions S."/>
        </authorList>
    </citation>
    <scope>NUCLEOTIDE SEQUENCE [LARGE SCALE GENOMIC DNA]</scope>
    <source>
        <strain evidence="9">DSM 43163</strain>
    </source>
</reference>
<sequence>MSPLTAVLASEAEPLIRWDWIERNLGDDIAEALREHLILSFTPVLLGLVVALPLGIACARWRRVYPAVLAATSVLYAVPAIALFVVLVAFTGLTYSTVIIPLAAYTLSVLVPSVVDGLHSVPAHVRQAAVAMGFGPLRRLVRVELPLAIPVVMAGLRVATVSNISLVSVGSLIGIGGLGELFTTGLKRDFPTPIVVGIVAIIALALVSDMLLLLIQRLLTPWERAGSGGRKARRAQEKTLVTAGGER</sequence>
<evidence type="ECO:0000256" key="1">
    <source>
        <dbReference type="ARBA" id="ARBA00004141"/>
    </source>
</evidence>
<dbReference type="EMBL" id="FNVO01000002">
    <property type="protein sequence ID" value="SEF80853.1"/>
    <property type="molecule type" value="Genomic_DNA"/>
</dbReference>
<comment type="subcellular location">
    <subcellularLocation>
        <location evidence="6">Cell membrane</location>
        <topology evidence="6">Multi-pass membrane protein</topology>
    </subcellularLocation>
    <subcellularLocation>
        <location evidence="1">Membrane</location>
        <topology evidence="1">Multi-pass membrane protein</topology>
    </subcellularLocation>
</comment>
<dbReference type="Gene3D" id="1.10.3720.10">
    <property type="entry name" value="MetI-like"/>
    <property type="match status" value="1"/>
</dbReference>
<dbReference type="PANTHER" id="PTHR30177">
    <property type="entry name" value="GLYCINE BETAINE/L-PROLINE TRANSPORT SYSTEM PERMEASE PROTEIN PROW"/>
    <property type="match status" value="1"/>
</dbReference>
<evidence type="ECO:0000256" key="2">
    <source>
        <dbReference type="ARBA" id="ARBA00022448"/>
    </source>
</evidence>
<dbReference type="GO" id="GO:0031460">
    <property type="term" value="P:glycine betaine transport"/>
    <property type="evidence" value="ECO:0007669"/>
    <property type="project" value="TreeGrafter"/>
</dbReference>
<feature type="domain" description="ABC transmembrane type-1" evidence="7">
    <location>
        <begin position="33"/>
        <end position="219"/>
    </location>
</feature>
<evidence type="ECO:0000256" key="6">
    <source>
        <dbReference type="RuleBase" id="RU363032"/>
    </source>
</evidence>
<organism evidence="8 9">
    <name type="scientific">Thermomonospora echinospora</name>
    <dbReference type="NCBI Taxonomy" id="1992"/>
    <lineage>
        <taxon>Bacteria</taxon>
        <taxon>Bacillati</taxon>
        <taxon>Actinomycetota</taxon>
        <taxon>Actinomycetes</taxon>
        <taxon>Streptosporangiales</taxon>
        <taxon>Thermomonosporaceae</taxon>
        <taxon>Thermomonospora</taxon>
    </lineage>
</organism>
<evidence type="ECO:0000259" key="7">
    <source>
        <dbReference type="PROSITE" id="PS50928"/>
    </source>
</evidence>
<keyword evidence="4 6" id="KW-1133">Transmembrane helix</keyword>
<feature type="transmembrane region" description="Helical" evidence="6">
    <location>
        <begin position="194"/>
        <end position="215"/>
    </location>
</feature>
<evidence type="ECO:0000256" key="5">
    <source>
        <dbReference type="ARBA" id="ARBA00023136"/>
    </source>
</evidence>
<feature type="transmembrane region" description="Helical" evidence="6">
    <location>
        <begin position="98"/>
        <end position="118"/>
    </location>
</feature>
<comment type="similarity">
    <text evidence="6">Belongs to the binding-protein-dependent transport system permease family.</text>
</comment>
<dbReference type="PANTHER" id="PTHR30177:SF4">
    <property type="entry name" value="OSMOPROTECTANT IMPORT PERMEASE PROTEIN OSMW"/>
    <property type="match status" value="1"/>
</dbReference>
<name>A0A1H5V0Q1_9ACTN</name>
<dbReference type="InterPro" id="IPR035906">
    <property type="entry name" value="MetI-like_sf"/>
</dbReference>
<feature type="transmembrane region" description="Helical" evidence="6">
    <location>
        <begin position="147"/>
        <end position="174"/>
    </location>
</feature>
<dbReference type="InterPro" id="IPR051204">
    <property type="entry name" value="ABC_transp_perm/SBD"/>
</dbReference>
<dbReference type="CDD" id="cd06261">
    <property type="entry name" value="TM_PBP2"/>
    <property type="match status" value="1"/>
</dbReference>
<feature type="transmembrane region" description="Helical" evidence="6">
    <location>
        <begin position="68"/>
        <end position="92"/>
    </location>
</feature>
<evidence type="ECO:0000256" key="3">
    <source>
        <dbReference type="ARBA" id="ARBA00022692"/>
    </source>
</evidence>
<dbReference type="Proteomes" id="UP000236723">
    <property type="component" value="Unassembled WGS sequence"/>
</dbReference>
<keyword evidence="5 6" id="KW-0472">Membrane</keyword>
<feature type="transmembrane region" description="Helical" evidence="6">
    <location>
        <begin position="36"/>
        <end position="56"/>
    </location>
</feature>
<evidence type="ECO:0000313" key="8">
    <source>
        <dbReference type="EMBL" id="SEF80853.1"/>
    </source>
</evidence>
<proteinExistence type="inferred from homology"/>
<dbReference type="AlphaFoldDB" id="A0A1H5V0Q1"/>
<keyword evidence="3 6" id="KW-0812">Transmembrane</keyword>
<dbReference type="Pfam" id="PF00528">
    <property type="entry name" value="BPD_transp_1"/>
    <property type="match status" value="1"/>
</dbReference>
<dbReference type="InterPro" id="IPR000515">
    <property type="entry name" value="MetI-like"/>
</dbReference>
<keyword evidence="9" id="KW-1185">Reference proteome</keyword>
<dbReference type="GO" id="GO:0005886">
    <property type="term" value="C:plasma membrane"/>
    <property type="evidence" value="ECO:0007669"/>
    <property type="project" value="UniProtKB-SubCell"/>
</dbReference>
<dbReference type="PROSITE" id="PS50928">
    <property type="entry name" value="ABC_TM1"/>
    <property type="match status" value="1"/>
</dbReference>
<accession>A0A1H5V0Q1</accession>